<dbReference type="RefSeq" id="WP_307633657.1">
    <property type="nucleotide sequence ID" value="NZ_JAPHEH010000001.1"/>
</dbReference>
<dbReference type="PROSITE" id="PS50885">
    <property type="entry name" value="HAMP"/>
    <property type="match status" value="1"/>
</dbReference>
<evidence type="ECO:0000259" key="4">
    <source>
        <dbReference type="PROSITE" id="PS50887"/>
    </source>
</evidence>
<evidence type="ECO:0000313" key="6">
    <source>
        <dbReference type="Proteomes" id="UP001154240"/>
    </source>
</evidence>
<dbReference type="GO" id="GO:0052621">
    <property type="term" value="F:diguanylate cyclase activity"/>
    <property type="evidence" value="ECO:0007669"/>
    <property type="project" value="UniProtKB-EC"/>
</dbReference>
<reference evidence="5" key="1">
    <citation type="journal article" date="2022" name="bioRxiv">
        <title>Thiovibrio frasassiensisgen. nov., sp. nov., an autotrophic, elemental sulfur disproportionating bacterium isolated from sulfidic karst sediment, and proposal of Thiovibrionaceae fam. nov.</title>
        <authorList>
            <person name="Aronson H."/>
            <person name="Thomas C."/>
            <person name="Bhattacharyya M."/>
            <person name="Eckstein S."/>
            <person name="Jensen S."/>
            <person name="Barco R."/>
            <person name="Macalady J."/>
            <person name="Amend J."/>
        </authorList>
    </citation>
    <scope>NUCLEOTIDE SEQUENCE</scope>
    <source>
        <strain evidence="5">RS19-109</strain>
    </source>
</reference>
<dbReference type="Gene3D" id="3.30.70.270">
    <property type="match status" value="1"/>
</dbReference>
<protein>
    <recommendedName>
        <fullName evidence="1">diguanylate cyclase</fullName>
        <ecNumber evidence="1">2.7.7.65</ecNumber>
    </recommendedName>
</protein>
<dbReference type="GO" id="GO:0016020">
    <property type="term" value="C:membrane"/>
    <property type="evidence" value="ECO:0007669"/>
    <property type="project" value="InterPro"/>
</dbReference>
<dbReference type="InterPro" id="IPR029787">
    <property type="entry name" value="Nucleotide_cyclase"/>
</dbReference>
<dbReference type="Pfam" id="PF00990">
    <property type="entry name" value="GGDEF"/>
    <property type="match status" value="1"/>
</dbReference>
<dbReference type="InterPro" id="IPR050469">
    <property type="entry name" value="Diguanylate_Cyclase"/>
</dbReference>
<dbReference type="NCBIfam" id="TIGR00254">
    <property type="entry name" value="GGDEF"/>
    <property type="match status" value="1"/>
</dbReference>
<proteinExistence type="predicted"/>
<dbReference type="PROSITE" id="PS50887">
    <property type="entry name" value="GGDEF"/>
    <property type="match status" value="1"/>
</dbReference>
<comment type="catalytic activity">
    <reaction evidence="2">
        <text>2 GTP = 3',3'-c-di-GMP + 2 diphosphate</text>
        <dbReference type="Rhea" id="RHEA:24898"/>
        <dbReference type="ChEBI" id="CHEBI:33019"/>
        <dbReference type="ChEBI" id="CHEBI:37565"/>
        <dbReference type="ChEBI" id="CHEBI:58805"/>
        <dbReference type="EC" id="2.7.7.65"/>
    </reaction>
</comment>
<keyword evidence="6" id="KW-1185">Reference proteome</keyword>
<comment type="caution">
    <text evidence="5">The sequence shown here is derived from an EMBL/GenBank/DDBJ whole genome shotgun (WGS) entry which is preliminary data.</text>
</comment>
<feature type="domain" description="HAMP" evidence="3">
    <location>
        <begin position="82"/>
        <end position="129"/>
    </location>
</feature>
<dbReference type="PANTHER" id="PTHR45138:SF9">
    <property type="entry name" value="DIGUANYLATE CYCLASE DGCM-RELATED"/>
    <property type="match status" value="1"/>
</dbReference>
<dbReference type="InterPro" id="IPR043128">
    <property type="entry name" value="Rev_trsase/Diguanyl_cyclase"/>
</dbReference>
<feature type="domain" description="GGDEF" evidence="4">
    <location>
        <begin position="172"/>
        <end position="304"/>
    </location>
</feature>
<dbReference type="EMBL" id="JAPHEH010000001">
    <property type="protein sequence ID" value="MDG4476692.1"/>
    <property type="molecule type" value="Genomic_DNA"/>
</dbReference>
<sequence>MEQTEVERLDRISAHLHALLHQGQSGLLDLAGEPEDEIRQVGEFVNSLAEALSGLTHAAHHLSIGDMDVPIIAKLPASHHLKNLQATLRHLTWQTGQIAKGDFSQRVEFLGDFSQSFNWMVEQLEAYRQRILGQNRELERLATTDPLTGVYNRRYFMDFATKEYLRSQRYAHLFSVIQMDIDHFKKINDTHGHAVGDEVLKAFTLTCQEALRESDVLGRIGGEEFSIILPETEKEGALIVAERIRRSIAELKVDENDQRIHFTVSSGVTNLRPDDRGIEAVLRRGDEALYLAKNGGRNKVFFAE</sequence>
<dbReference type="PANTHER" id="PTHR45138">
    <property type="entry name" value="REGULATORY COMPONENTS OF SENSORY TRANSDUCTION SYSTEM"/>
    <property type="match status" value="1"/>
</dbReference>
<dbReference type="CDD" id="cd06225">
    <property type="entry name" value="HAMP"/>
    <property type="match status" value="1"/>
</dbReference>
<dbReference type="FunFam" id="3.30.70.270:FF:000001">
    <property type="entry name" value="Diguanylate cyclase domain protein"/>
    <property type="match status" value="1"/>
</dbReference>
<dbReference type="Pfam" id="PF00672">
    <property type="entry name" value="HAMP"/>
    <property type="match status" value="1"/>
</dbReference>
<evidence type="ECO:0000256" key="2">
    <source>
        <dbReference type="ARBA" id="ARBA00034247"/>
    </source>
</evidence>
<dbReference type="SUPFAM" id="SSF55073">
    <property type="entry name" value="Nucleotide cyclase"/>
    <property type="match status" value="1"/>
</dbReference>
<dbReference type="GO" id="GO:0007165">
    <property type="term" value="P:signal transduction"/>
    <property type="evidence" value="ECO:0007669"/>
    <property type="project" value="InterPro"/>
</dbReference>
<name>A0A9X4RQX1_9BACT</name>
<dbReference type="AlphaFoldDB" id="A0A9X4RQX1"/>
<evidence type="ECO:0000313" key="5">
    <source>
        <dbReference type="EMBL" id="MDG4476692.1"/>
    </source>
</evidence>
<evidence type="ECO:0000256" key="1">
    <source>
        <dbReference type="ARBA" id="ARBA00012528"/>
    </source>
</evidence>
<dbReference type="InterPro" id="IPR003660">
    <property type="entry name" value="HAMP_dom"/>
</dbReference>
<dbReference type="Proteomes" id="UP001154240">
    <property type="component" value="Unassembled WGS sequence"/>
</dbReference>
<dbReference type="CDD" id="cd01949">
    <property type="entry name" value="GGDEF"/>
    <property type="match status" value="1"/>
</dbReference>
<accession>A0A9X4RQX1</accession>
<dbReference type="SMART" id="SM00304">
    <property type="entry name" value="HAMP"/>
    <property type="match status" value="2"/>
</dbReference>
<reference evidence="5" key="2">
    <citation type="submission" date="2022-10" db="EMBL/GenBank/DDBJ databases">
        <authorList>
            <person name="Aronson H.S."/>
        </authorList>
    </citation>
    <scope>NUCLEOTIDE SEQUENCE</scope>
    <source>
        <strain evidence="5">RS19-109</strain>
    </source>
</reference>
<organism evidence="5 6">
    <name type="scientific">Thiovibrio frasassiensis</name>
    <dbReference type="NCBI Taxonomy" id="2984131"/>
    <lineage>
        <taxon>Bacteria</taxon>
        <taxon>Pseudomonadati</taxon>
        <taxon>Thermodesulfobacteriota</taxon>
        <taxon>Desulfobulbia</taxon>
        <taxon>Desulfobulbales</taxon>
        <taxon>Thiovibrionaceae</taxon>
        <taxon>Thiovibrio</taxon>
    </lineage>
</organism>
<dbReference type="EC" id="2.7.7.65" evidence="1"/>
<gene>
    <name evidence="5" type="ORF">OLX77_11065</name>
</gene>
<dbReference type="SMART" id="SM00267">
    <property type="entry name" value="GGDEF"/>
    <property type="match status" value="1"/>
</dbReference>
<dbReference type="InterPro" id="IPR000160">
    <property type="entry name" value="GGDEF_dom"/>
</dbReference>
<evidence type="ECO:0000259" key="3">
    <source>
        <dbReference type="PROSITE" id="PS50885"/>
    </source>
</evidence>